<name>A0AAW1MCY3_POPJA</name>
<dbReference type="EMBL" id="JASPKY010000062">
    <property type="protein sequence ID" value="KAK9744083.1"/>
    <property type="molecule type" value="Genomic_DNA"/>
</dbReference>
<dbReference type="PANTHER" id="PTHR12270:SF25">
    <property type="entry name" value="GLYCOSYLTRANSFERASE-LIKE PROTEIN LARGE"/>
    <property type="match status" value="1"/>
</dbReference>
<dbReference type="GO" id="GO:0016020">
    <property type="term" value="C:membrane"/>
    <property type="evidence" value="ECO:0007669"/>
    <property type="project" value="UniProtKB-SubCell"/>
</dbReference>
<evidence type="ECO:0000256" key="5">
    <source>
        <dbReference type="ARBA" id="ARBA00023136"/>
    </source>
</evidence>
<keyword evidence="5" id="KW-0472">Membrane</keyword>
<keyword evidence="3" id="KW-0735">Signal-anchor</keyword>
<protein>
    <submittedName>
        <fullName evidence="7">Uncharacterized protein</fullName>
    </submittedName>
</protein>
<dbReference type="PANTHER" id="PTHR12270">
    <property type="entry name" value="GLYCOSYLTRANSFERASE-RELATED"/>
    <property type="match status" value="1"/>
</dbReference>
<evidence type="ECO:0000313" key="7">
    <source>
        <dbReference type="EMBL" id="KAK9744083.1"/>
    </source>
</evidence>
<evidence type="ECO:0000256" key="2">
    <source>
        <dbReference type="ARBA" id="ARBA00022692"/>
    </source>
</evidence>
<organism evidence="7 8">
    <name type="scientific">Popillia japonica</name>
    <name type="common">Japanese beetle</name>
    <dbReference type="NCBI Taxonomy" id="7064"/>
    <lineage>
        <taxon>Eukaryota</taxon>
        <taxon>Metazoa</taxon>
        <taxon>Ecdysozoa</taxon>
        <taxon>Arthropoda</taxon>
        <taxon>Hexapoda</taxon>
        <taxon>Insecta</taxon>
        <taxon>Pterygota</taxon>
        <taxon>Neoptera</taxon>
        <taxon>Endopterygota</taxon>
        <taxon>Coleoptera</taxon>
        <taxon>Polyphaga</taxon>
        <taxon>Scarabaeiformia</taxon>
        <taxon>Scarabaeidae</taxon>
        <taxon>Rutelinae</taxon>
        <taxon>Popillia</taxon>
    </lineage>
</organism>
<comment type="subcellular location">
    <subcellularLocation>
        <location evidence="1">Membrane</location>
        <topology evidence="1">Single-pass type II membrane protein</topology>
    </subcellularLocation>
</comment>
<reference evidence="7 8" key="1">
    <citation type="journal article" date="2024" name="BMC Genomics">
        <title>De novo assembly and annotation of Popillia japonica's genome with initial clues to its potential as an invasive pest.</title>
        <authorList>
            <person name="Cucini C."/>
            <person name="Boschi S."/>
            <person name="Funari R."/>
            <person name="Cardaioli E."/>
            <person name="Iannotti N."/>
            <person name="Marturano G."/>
            <person name="Paoli F."/>
            <person name="Bruttini M."/>
            <person name="Carapelli A."/>
            <person name="Frati F."/>
            <person name="Nardi F."/>
        </authorList>
    </citation>
    <scope>NUCLEOTIDE SEQUENCE [LARGE SCALE GENOMIC DNA]</scope>
    <source>
        <strain evidence="7">DMR45628</strain>
    </source>
</reference>
<proteinExistence type="predicted"/>
<sequence length="161" mass="19033">MYKKAFIVPAFESHGYKNIIPKDKKELLTLLENNTLFTFRHDVWASGHAPTNYSKWKTTEAPYEVKWKPDFEPYVVVTSNVTKYDTRFIGFGWNKVSHIMELKAQGYEFIVLPDVFIIHKAHAPSNDILKFRRSSIYRMCLQKLKEEFVVMLQKKYGKFNT</sequence>
<accession>A0AAW1MCY3</accession>
<dbReference type="Proteomes" id="UP001458880">
    <property type="component" value="Unassembled WGS sequence"/>
</dbReference>
<dbReference type="GO" id="GO:0005794">
    <property type="term" value="C:Golgi apparatus"/>
    <property type="evidence" value="ECO:0007669"/>
    <property type="project" value="TreeGrafter"/>
</dbReference>
<keyword evidence="6" id="KW-0325">Glycoprotein</keyword>
<dbReference type="GO" id="GO:0035269">
    <property type="term" value="P:protein O-linked glycosylation via mannose"/>
    <property type="evidence" value="ECO:0007669"/>
    <property type="project" value="TreeGrafter"/>
</dbReference>
<gene>
    <name evidence="7" type="ORF">QE152_g8045</name>
</gene>
<evidence type="ECO:0000256" key="1">
    <source>
        <dbReference type="ARBA" id="ARBA00004606"/>
    </source>
</evidence>
<evidence type="ECO:0000256" key="3">
    <source>
        <dbReference type="ARBA" id="ARBA00022968"/>
    </source>
</evidence>
<evidence type="ECO:0000256" key="6">
    <source>
        <dbReference type="ARBA" id="ARBA00023180"/>
    </source>
</evidence>
<dbReference type="GO" id="GO:0042285">
    <property type="term" value="F:xylosyltransferase activity"/>
    <property type="evidence" value="ECO:0007669"/>
    <property type="project" value="TreeGrafter"/>
</dbReference>
<keyword evidence="4" id="KW-1133">Transmembrane helix</keyword>
<keyword evidence="2" id="KW-0812">Transmembrane</keyword>
<keyword evidence="8" id="KW-1185">Reference proteome</keyword>
<dbReference type="InterPro" id="IPR051292">
    <property type="entry name" value="Xyl/GlcA_transferase"/>
</dbReference>
<comment type="caution">
    <text evidence="7">The sequence shown here is derived from an EMBL/GenBank/DDBJ whole genome shotgun (WGS) entry which is preliminary data.</text>
</comment>
<dbReference type="Pfam" id="PF13896">
    <property type="entry name" value="Glyco_transf_49"/>
    <property type="match status" value="1"/>
</dbReference>
<evidence type="ECO:0000313" key="8">
    <source>
        <dbReference type="Proteomes" id="UP001458880"/>
    </source>
</evidence>
<dbReference type="AlphaFoldDB" id="A0AAW1MCY3"/>
<dbReference type="GO" id="GO:0015020">
    <property type="term" value="F:glucuronosyltransferase activity"/>
    <property type="evidence" value="ECO:0007669"/>
    <property type="project" value="TreeGrafter"/>
</dbReference>
<evidence type="ECO:0000256" key="4">
    <source>
        <dbReference type="ARBA" id="ARBA00022989"/>
    </source>
</evidence>